<dbReference type="EMBL" id="CAIIXF020000008">
    <property type="protein sequence ID" value="CAH1791373.1"/>
    <property type="molecule type" value="Genomic_DNA"/>
</dbReference>
<dbReference type="InterPro" id="IPR051070">
    <property type="entry name" value="NF-kappa-B_inhibitor"/>
</dbReference>
<gene>
    <name evidence="4" type="ORF">OFUS_LOCUS16461</name>
</gene>
<dbReference type="SMART" id="SM00248">
    <property type="entry name" value="ANK"/>
    <property type="match status" value="6"/>
</dbReference>
<dbReference type="Proteomes" id="UP000749559">
    <property type="component" value="Unassembled WGS sequence"/>
</dbReference>
<dbReference type="InterPro" id="IPR002110">
    <property type="entry name" value="Ankyrin_rpt"/>
</dbReference>
<dbReference type="PRINTS" id="PR01415">
    <property type="entry name" value="ANKYRIN"/>
</dbReference>
<dbReference type="PROSITE" id="PS50297">
    <property type="entry name" value="ANK_REP_REGION"/>
    <property type="match status" value="3"/>
</dbReference>
<dbReference type="SUPFAM" id="SSF48403">
    <property type="entry name" value="Ankyrin repeat"/>
    <property type="match status" value="1"/>
</dbReference>
<evidence type="ECO:0000313" key="4">
    <source>
        <dbReference type="EMBL" id="CAH1791373.1"/>
    </source>
</evidence>
<dbReference type="AlphaFoldDB" id="A0A8J1XXP2"/>
<evidence type="ECO:0000313" key="5">
    <source>
        <dbReference type="Proteomes" id="UP000749559"/>
    </source>
</evidence>
<dbReference type="PANTHER" id="PTHR46680:SF3">
    <property type="entry name" value="NF-KAPPA-B INHIBITOR CACTUS"/>
    <property type="match status" value="1"/>
</dbReference>
<evidence type="ECO:0000256" key="2">
    <source>
        <dbReference type="ARBA" id="ARBA00023043"/>
    </source>
</evidence>
<comment type="caution">
    <text evidence="4">The sequence shown here is derived from an EMBL/GenBank/DDBJ whole genome shotgun (WGS) entry which is preliminary data.</text>
</comment>
<keyword evidence="2" id="KW-0040">ANK repeat</keyword>
<keyword evidence="5" id="KW-1185">Reference proteome</keyword>
<sequence length="466" mass="52095">MYPQITMMRAANNHDENKITMIPSIDTVHKTRKGENITIHKDIIVNMSDLPRKVVADSCAEPIKQAVQPHPEEYDEVDGCLAGPYANKRIDKATAFHQRQQHINQDNSDTLLDSGLGESYVSPPNSTELYTPQQTSYNSGDLSSRLQNIHLNQREQTNQVTDDLTAAQTETFFDENLPTNLPNANVTCHLIEPAKDNVSVPHVVFEVPQISQKQRNIYSQDGDWDTQLHIAIAQGLTRITYEMIEETPSFEYINIRNKLGQSHLIVAALTKQPDVVRKLLSWGADPGLVDRNGNSPLHHACEVQDLRTVYQLTNPLTLKETEMVPYNFPKYEMDVNTRNYEGYTPVHIASSVNCISIVEYLAAVGANMNAPDGKSGRTALHHAVEAGNFEMCMTLLKGGAFVDSKAYDGSTPLKLAYAVKHPQIIDLLIQRGANKEYAMYESDSQSDDDEMDGSYDDFQMAGQPLN</sequence>
<dbReference type="PANTHER" id="PTHR46680">
    <property type="entry name" value="NF-KAPPA-B INHIBITOR ALPHA"/>
    <property type="match status" value="1"/>
</dbReference>
<dbReference type="Gene3D" id="1.25.40.20">
    <property type="entry name" value="Ankyrin repeat-containing domain"/>
    <property type="match status" value="1"/>
</dbReference>
<feature type="region of interest" description="Disordered" evidence="3">
    <location>
        <begin position="439"/>
        <end position="466"/>
    </location>
</feature>
<dbReference type="PROSITE" id="PS50088">
    <property type="entry name" value="ANK_REPEAT"/>
    <property type="match status" value="4"/>
</dbReference>
<dbReference type="GO" id="GO:0005829">
    <property type="term" value="C:cytosol"/>
    <property type="evidence" value="ECO:0007669"/>
    <property type="project" value="TreeGrafter"/>
</dbReference>
<dbReference type="Pfam" id="PF12796">
    <property type="entry name" value="Ank_2"/>
    <property type="match status" value="2"/>
</dbReference>
<dbReference type="GO" id="GO:0071356">
    <property type="term" value="P:cellular response to tumor necrosis factor"/>
    <property type="evidence" value="ECO:0007669"/>
    <property type="project" value="TreeGrafter"/>
</dbReference>
<evidence type="ECO:0000256" key="1">
    <source>
        <dbReference type="ARBA" id="ARBA00022737"/>
    </source>
</evidence>
<accession>A0A8J1XXP2</accession>
<keyword evidence="1" id="KW-0677">Repeat</keyword>
<name>A0A8J1XXP2_OWEFU</name>
<feature type="compositionally biased region" description="Acidic residues" evidence="3">
    <location>
        <begin position="444"/>
        <end position="455"/>
    </location>
</feature>
<dbReference type="InterPro" id="IPR036770">
    <property type="entry name" value="Ankyrin_rpt-contain_sf"/>
</dbReference>
<dbReference type="GO" id="GO:0051059">
    <property type="term" value="F:NF-kappaB binding"/>
    <property type="evidence" value="ECO:0007669"/>
    <property type="project" value="TreeGrafter"/>
</dbReference>
<feature type="compositionally biased region" description="Polar residues" evidence="3">
    <location>
        <begin position="122"/>
        <end position="140"/>
    </location>
</feature>
<reference evidence="4" key="1">
    <citation type="submission" date="2022-03" db="EMBL/GenBank/DDBJ databases">
        <authorList>
            <person name="Martin C."/>
        </authorList>
    </citation>
    <scope>NUCLEOTIDE SEQUENCE</scope>
</reference>
<protein>
    <submittedName>
        <fullName evidence="4">Uncharacterized protein</fullName>
    </submittedName>
</protein>
<feature type="region of interest" description="Disordered" evidence="3">
    <location>
        <begin position="121"/>
        <end position="140"/>
    </location>
</feature>
<organism evidence="4 5">
    <name type="scientific">Owenia fusiformis</name>
    <name type="common">Polychaete worm</name>
    <dbReference type="NCBI Taxonomy" id="6347"/>
    <lineage>
        <taxon>Eukaryota</taxon>
        <taxon>Metazoa</taxon>
        <taxon>Spiralia</taxon>
        <taxon>Lophotrochozoa</taxon>
        <taxon>Annelida</taxon>
        <taxon>Polychaeta</taxon>
        <taxon>Sedentaria</taxon>
        <taxon>Canalipalpata</taxon>
        <taxon>Sabellida</taxon>
        <taxon>Oweniida</taxon>
        <taxon>Oweniidae</taxon>
        <taxon>Owenia</taxon>
    </lineage>
</organism>
<evidence type="ECO:0000256" key="3">
    <source>
        <dbReference type="SAM" id="MobiDB-lite"/>
    </source>
</evidence>
<proteinExistence type="predicted"/>
<dbReference type="OrthoDB" id="20727at2759"/>